<keyword evidence="5 6" id="KW-0496">Mitochondrion</keyword>
<reference evidence="8" key="1">
    <citation type="submission" date="2022-01" db="EMBL/GenBank/DDBJ databases">
        <title>Comparative genomics reveals a dynamic genome evolution in the ectomycorrhizal milk-cap (Lactarius) mushrooms.</title>
        <authorList>
            <consortium name="DOE Joint Genome Institute"/>
            <person name="Lebreton A."/>
            <person name="Tang N."/>
            <person name="Kuo A."/>
            <person name="LaButti K."/>
            <person name="Drula E."/>
            <person name="Barry K."/>
            <person name="Clum A."/>
            <person name="Lipzen A."/>
            <person name="Mousain D."/>
            <person name="Ng V."/>
            <person name="Wang R."/>
            <person name="Wang X."/>
            <person name="Dai Y."/>
            <person name="Henrissat B."/>
            <person name="Grigoriev I.V."/>
            <person name="Guerin-Laguette A."/>
            <person name="Yu F."/>
            <person name="Martin F.M."/>
        </authorList>
    </citation>
    <scope>NUCLEOTIDE SEQUENCE</scope>
    <source>
        <strain evidence="8">QP</strain>
    </source>
</reference>
<evidence type="ECO:0000256" key="3">
    <source>
        <dbReference type="ARBA" id="ARBA00022917"/>
    </source>
</evidence>
<comment type="subcellular location">
    <subcellularLocation>
        <location evidence="6">Mitochondrion</location>
    </subcellularLocation>
</comment>
<keyword evidence="3 6" id="KW-0648">Protein biosynthesis</keyword>
<evidence type="ECO:0000313" key="8">
    <source>
        <dbReference type="EMBL" id="KAH8992340.1"/>
    </source>
</evidence>
<dbReference type="SUPFAM" id="SSF46934">
    <property type="entry name" value="UBA-like"/>
    <property type="match status" value="1"/>
</dbReference>
<gene>
    <name evidence="6" type="primary">TSF1</name>
    <name evidence="8" type="ORF">EDB92DRAFT_1945151</name>
</gene>
<dbReference type="InterPro" id="IPR001816">
    <property type="entry name" value="Transl_elong_EFTs/EF1B"/>
</dbReference>
<dbReference type="InterPro" id="IPR014039">
    <property type="entry name" value="Transl_elong_EFTs/EF1B_dimer"/>
</dbReference>
<dbReference type="Gene3D" id="3.30.479.20">
    <property type="entry name" value="Elongation factor Ts, dimerisation domain"/>
    <property type="match status" value="1"/>
</dbReference>
<dbReference type="EMBL" id="JAKELL010000022">
    <property type="protein sequence ID" value="KAH8992340.1"/>
    <property type="molecule type" value="Genomic_DNA"/>
</dbReference>
<evidence type="ECO:0000313" key="9">
    <source>
        <dbReference type="Proteomes" id="UP001201163"/>
    </source>
</evidence>
<name>A0AAD4LM42_9AGAM</name>
<evidence type="ECO:0000256" key="5">
    <source>
        <dbReference type="ARBA" id="ARBA00023128"/>
    </source>
</evidence>
<keyword evidence="2 6" id="KW-0251">Elongation factor</keyword>
<proteinExistence type="inferred from homology"/>
<keyword evidence="4" id="KW-0809">Transit peptide</keyword>
<dbReference type="GO" id="GO:0070125">
    <property type="term" value="P:mitochondrial translational elongation"/>
    <property type="evidence" value="ECO:0007669"/>
    <property type="project" value="TreeGrafter"/>
</dbReference>
<keyword evidence="9" id="KW-1185">Reference proteome</keyword>
<dbReference type="GO" id="GO:0005739">
    <property type="term" value="C:mitochondrion"/>
    <property type="evidence" value="ECO:0007669"/>
    <property type="project" value="UniProtKB-SubCell"/>
</dbReference>
<feature type="domain" description="Translation elongation factor EFTs/EF1B dimerisation" evidence="7">
    <location>
        <begin position="104"/>
        <end position="246"/>
    </location>
</feature>
<accession>A0AAD4LM42</accession>
<dbReference type="InterPro" id="IPR009060">
    <property type="entry name" value="UBA-like_sf"/>
</dbReference>
<dbReference type="AlphaFoldDB" id="A0AAD4LM42"/>
<dbReference type="InterPro" id="IPR018101">
    <property type="entry name" value="Transl_elong_Ts_CS"/>
</dbReference>
<dbReference type="SUPFAM" id="SSF54713">
    <property type="entry name" value="Elongation factor Ts (EF-Ts), dimerisation domain"/>
    <property type="match status" value="1"/>
</dbReference>
<dbReference type="GO" id="GO:0003746">
    <property type="term" value="F:translation elongation factor activity"/>
    <property type="evidence" value="ECO:0007669"/>
    <property type="project" value="UniProtKB-UniRule"/>
</dbReference>
<comment type="function">
    <text evidence="6">Associates with the EF-Tu.GDP complex and induces the exchange of GDP to GTP. It remains bound to the aminoacyl-tRNA.EF-Tu.GTP complex up to the GTP hydrolysis stage on the ribosome.</text>
</comment>
<evidence type="ECO:0000256" key="6">
    <source>
        <dbReference type="HAMAP-Rule" id="MF_03135"/>
    </source>
</evidence>
<protein>
    <recommendedName>
        <fullName evidence="6">Elongation factor Ts, mitochondrial</fullName>
        <shortName evidence="6">EF-Ts</shortName>
        <shortName evidence="6">EF-TsMt</shortName>
    </recommendedName>
</protein>
<organism evidence="8 9">
    <name type="scientific">Lactarius akahatsu</name>
    <dbReference type="NCBI Taxonomy" id="416441"/>
    <lineage>
        <taxon>Eukaryota</taxon>
        <taxon>Fungi</taxon>
        <taxon>Dikarya</taxon>
        <taxon>Basidiomycota</taxon>
        <taxon>Agaricomycotina</taxon>
        <taxon>Agaricomycetes</taxon>
        <taxon>Russulales</taxon>
        <taxon>Russulaceae</taxon>
        <taxon>Lactarius</taxon>
    </lineage>
</organism>
<dbReference type="PANTHER" id="PTHR11741">
    <property type="entry name" value="ELONGATION FACTOR TS"/>
    <property type="match status" value="1"/>
</dbReference>
<dbReference type="CDD" id="cd14275">
    <property type="entry name" value="UBA_EF-Ts"/>
    <property type="match status" value="1"/>
</dbReference>
<dbReference type="Proteomes" id="UP001201163">
    <property type="component" value="Unassembled WGS sequence"/>
</dbReference>
<comment type="caution">
    <text evidence="8">The sequence shown here is derived from an EMBL/GenBank/DDBJ whole genome shotgun (WGS) entry which is preliminary data.</text>
</comment>
<dbReference type="Gene3D" id="1.10.8.10">
    <property type="entry name" value="DNA helicase RuvA subunit, C-terminal domain"/>
    <property type="match status" value="1"/>
</dbReference>
<dbReference type="PROSITE" id="PS01127">
    <property type="entry name" value="EF_TS_2"/>
    <property type="match status" value="1"/>
</dbReference>
<sequence>MLRVRPPVFSSLRLYSQFAENPSLKLVAQLRKLTEVSITKAREALAASNNDVSAALAWLQNDLAVSGAQKAAKLAHRAAGEGLVGASVLARGTGSGAGHGGVRAALVELNCETDFVARNALFARLVADVAHTAAFLAEPAEPESDSSASSSIRHVPRAQLLDAPLLSAEGPAPSPAALSSHGTVADAIRTAMAKLGENIVLQRAAAVAHEPVPRTRSELGLRVATYAHGQGGAPLPPSQAQGRVGALALIALKSPRLQALLGASEFRGDLERVERALARQIVGFDTPAIRGEEGALYGQPFMMPGGALEGETVEAGLGRWAREKQLILDTDGGDTGGIQVMEYLKWTVGESPDAT</sequence>
<dbReference type="InterPro" id="IPR036402">
    <property type="entry name" value="EF-Ts_dimer_sf"/>
</dbReference>
<evidence type="ECO:0000256" key="2">
    <source>
        <dbReference type="ARBA" id="ARBA00022768"/>
    </source>
</evidence>
<comment type="similarity">
    <text evidence="1 6">Belongs to the EF-Ts family.</text>
</comment>
<dbReference type="HAMAP" id="MF_00050">
    <property type="entry name" value="EF_Ts"/>
    <property type="match status" value="1"/>
</dbReference>
<dbReference type="Pfam" id="PF00889">
    <property type="entry name" value="EF_TS"/>
    <property type="match status" value="1"/>
</dbReference>
<evidence type="ECO:0000256" key="4">
    <source>
        <dbReference type="ARBA" id="ARBA00022946"/>
    </source>
</evidence>
<evidence type="ECO:0000256" key="1">
    <source>
        <dbReference type="ARBA" id="ARBA00005532"/>
    </source>
</evidence>
<dbReference type="PANTHER" id="PTHR11741:SF0">
    <property type="entry name" value="ELONGATION FACTOR TS, MITOCHONDRIAL"/>
    <property type="match status" value="1"/>
</dbReference>
<evidence type="ECO:0000259" key="7">
    <source>
        <dbReference type="Pfam" id="PF00889"/>
    </source>
</evidence>